<dbReference type="Proteomes" id="UP001342418">
    <property type="component" value="Chromosome"/>
</dbReference>
<protein>
    <recommendedName>
        <fullName evidence="3">A-factor biosynthesis hotdog domain-containing protein</fullName>
    </recommendedName>
</protein>
<evidence type="ECO:0000313" key="1">
    <source>
        <dbReference type="EMBL" id="UUP19591.1"/>
    </source>
</evidence>
<name>A0ABY5MQK2_9HYPH</name>
<proteinExistence type="predicted"/>
<evidence type="ECO:0008006" key="3">
    <source>
        <dbReference type="Google" id="ProtNLM"/>
    </source>
</evidence>
<gene>
    <name evidence="1" type="ORF">NTH_04096</name>
</gene>
<dbReference type="EMBL" id="CP030941">
    <property type="protein sequence ID" value="UUP19591.1"/>
    <property type="molecule type" value="Genomic_DNA"/>
</dbReference>
<organism evidence="1 2">
    <name type="scientific">Nitratireductor thuwali</name>
    <dbReference type="NCBI Taxonomy" id="2267699"/>
    <lineage>
        <taxon>Bacteria</taxon>
        <taxon>Pseudomonadati</taxon>
        <taxon>Pseudomonadota</taxon>
        <taxon>Alphaproteobacteria</taxon>
        <taxon>Hyphomicrobiales</taxon>
        <taxon>Phyllobacteriaceae</taxon>
        <taxon>Nitratireductor</taxon>
    </lineage>
</organism>
<accession>A0ABY5MQK2</accession>
<reference evidence="1 2" key="1">
    <citation type="submission" date="2018-07" db="EMBL/GenBank/DDBJ databases">
        <title>Genome sequence of Nitratireductor thuwali#1536.</title>
        <authorList>
            <person name="Michoud G."/>
            <person name="Merlino G."/>
            <person name="Sefrji F.O."/>
            <person name="Daffonchio D."/>
        </authorList>
    </citation>
    <scope>NUCLEOTIDE SEQUENCE [LARGE SCALE GENOMIC DNA]</scope>
    <source>
        <strain evidence="2">Nit1536</strain>
    </source>
</reference>
<dbReference type="RefSeq" id="WP_338531731.1">
    <property type="nucleotide sequence ID" value="NZ_CP030941.1"/>
</dbReference>
<sequence length="281" mass="31239">MIELDIDSICRRIAVQSPYFGFRSLRQNKHGAIEGEFTPEQPLGHERGPVATAEVGRHLAILGSCAAACSHSDRIYYLATEAHYTQFRQPNAVRFGQPMWATAEVLEHDRRGLLAQAVLSDNAPFVHLRVRYLALAEAVFERLFHSHRLETDEHVGPSPYASLLPLAFDEPNDRSLTARGTLRPECCAGHFPDYPSWPVAIIGYNAVRVMERLLHHIAGNEAEYTIISASIASYKLVSAASPLLFRATCTSASKGLSHYAFSCLVLCGEEKVARFTTEMRL</sequence>
<keyword evidence="2" id="KW-1185">Reference proteome</keyword>
<evidence type="ECO:0000313" key="2">
    <source>
        <dbReference type="Proteomes" id="UP001342418"/>
    </source>
</evidence>